<gene>
    <name evidence="1" type="ORF">BED47_11840</name>
</gene>
<dbReference type="EMBL" id="MDKC01000034">
    <property type="protein sequence ID" value="ODG90556.1"/>
    <property type="molecule type" value="Genomic_DNA"/>
</dbReference>
<dbReference type="PANTHER" id="PTHR41260">
    <property type="entry name" value="PROTEIN ECSC"/>
    <property type="match status" value="1"/>
</dbReference>
<evidence type="ECO:0000313" key="1">
    <source>
        <dbReference type="EMBL" id="ODG90556.1"/>
    </source>
</evidence>
<dbReference type="Proteomes" id="UP000094580">
    <property type="component" value="Unassembled WGS sequence"/>
</dbReference>
<evidence type="ECO:0000313" key="2">
    <source>
        <dbReference type="Proteomes" id="UP000094580"/>
    </source>
</evidence>
<organism evidence="1 2">
    <name type="scientific">Gottfriedia luciferensis</name>
    <dbReference type="NCBI Taxonomy" id="178774"/>
    <lineage>
        <taxon>Bacteria</taxon>
        <taxon>Bacillati</taxon>
        <taxon>Bacillota</taxon>
        <taxon>Bacilli</taxon>
        <taxon>Bacillales</taxon>
        <taxon>Bacillaceae</taxon>
        <taxon>Gottfriedia</taxon>
    </lineage>
</organism>
<protein>
    <recommendedName>
        <fullName evidence="3">EcsC family protein</fullName>
    </recommendedName>
</protein>
<comment type="caution">
    <text evidence="1">The sequence shown here is derived from an EMBL/GenBank/DDBJ whole genome shotgun (WGS) entry which is preliminary data.</text>
</comment>
<dbReference type="RefSeq" id="WP_025568284.1">
    <property type="nucleotide sequence ID" value="NZ_MDKC01000034.1"/>
</dbReference>
<proteinExistence type="predicted"/>
<dbReference type="Pfam" id="PF12787">
    <property type="entry name" value="EcsC"/>
    <property type="match status" value="1"/>
</dbReference>
<keyword evidence="2" id="KW-1185">Reference proteome</keyword>
<sequence>METKEYLITQLNEIEKWEKDQKSVFFWEKIGRIPFMILDKITPKFIHDKIGVILDELSKYVNAGGQYLVSVPSTLNRMSKELSIQELTEIEMVNQLSLEQMDRVSNDFIASRKQFAKVQGATTGFGGMFTIAIDIPILLGLTLKTLQEIAISYGYDPNDQMERVFIIKCLQFTSADIVGKKAILEELTNIEGKKAFSQIEGWREVFYTYRDNMGWKKLFQMIPIAGLIFGAYVNKQAIEDVGEAGRMLYKKRRIMERLHDLK</sequence>
<name>A0ABX2ZLG6_9BACI</name>
<reference evidence="1 2" key="1">
    <citation type="submission" date="2016-07" db="EMBL/GenBank/DDBJ databases">
        <authorList>
            <person name="Townsley L."/>
            <person name="Shank E.A."/>
        </authorList>
    </citation>
    <scope>NUCLEOTIDE SEQUENCE [LARGE SCALE GENOMIC DNA]</scope>
    <source>
        <strain evidence="1 2">CH01</strain>
    </source>
</reference>
<dbReference type="PANTHER" id="PTHR41260:SF1">
    <property type="entry name" value="PROTEIN ECSC"/>
    <property type="match status" value="1"/>
</dbReference>
<evidence type="ECO:0008006" key="3">
    <source>
        <dbReference type="Google" id="ProtNLM"/>
    </source>
</evidence>
<dbReference type="InterPro" id="IPR024787">
    <property type="entry name" value="EcsC"/>
</dbReference>
<accession>A0ABX2ZLG6</accession>